<gene>
    <name evidence="3" type="ORF">AFUS01_LOCUS40995</name>
</gene>
<keyword evidence="4" id="KW-1185">Reference proteome</keyword>
<dbReference type="AlphaFoldDB" id="A0A8J2L9V9"/>
<evidence type="ECO:0000256" key="1">
    <source>
        <dbReference type="SAM" id="MobiDB-lite"/>
    </source>
</evidence>
<dbReference type="EMBL" id="CAJVCH010559510">
    <property type="protein sequence ID" value="CAG7831242.1"/>
    <property type="molecule type" value="Genomic_DNA"/>
</dbReference>
<dbReference type="Proteomes" id="UP000708208">
    <property type="component" value="Unassembled WGS sequence"/>
</dbReference>
<protein>
    <submittedName>
        <fullName evidence="3">Uncharacterized protein</fullName>
    </submittedName>
</protein>
<proteinExistence type="predicted"/>
<reference evidence="3" key="1">
    <citation type="submission" date="2021-06" db="EMBL/GenBank/DDBJ databases">
        <authorList>
            <person name="Hodson N. C."/>
            <person name="Mongue J. A."/>
            <person name="Jaron S. K."/>
        </authorList>
    </citation>
    <scope>NUCLEOTIDE SEQUENCE</scope>
</reference>
<evidence type="ECO:0000256" key="2">
    <source>
        <dbReference type="SAM" id="SignalP"/>
    </source>
</evidence>
<accession>A0A8J2L9V9</accession>
<organism evidence="3 4">
    <name type="scientific">Allacma fusca</name>
    <dbReference type="NCBI Taxonomy" id="39272"/>
    <lineage>
        <taxon>Eukaryota</taxon>
        <taxon>Metazoa</taxon>
        <taxon>Ecdysozoa</taxon>
        <taxon>Arthropoda</taxon>
        <taxon>Hexapoda</taxon>
        <taxon>Collembola</taxon>
        <taxon>Symphypleona</taxon>
        <taxon>Sminthuridae</taxon>
        <taxon>Allacma</taxon>
    </lineage>
</organism>
<evidence type="ECO:0000313" key="4">
    <source>
        <dbReference type="Proteomes" id="UP000708208"/>
    </source>
</evidence>
<feature type="region of interest" description="Disordered" evidence="1">
    <location>
        <begin position="37"/>
        <end position="64"/>
    </location>
</feature>
<evidence type="ECO:0000313" key="3">
    <source>
        <dbReference type="EMBL" id="CAG7831242.1"/>
    </source>
</evidence>
<feature type="signal peptide" evidence="2">
    <location>
        <begin position="1"/>
        <end position="29"/>
    </location>
</feature>
<name>A0A8J2L9V9_9HEXA</name>
<keyword evidence="2" id="KW-0732">Signal</keyword>
<feature type="chain" id="PRO_5035182431" evidence="2">
    <location>
        <begin position="30"/>
        <end position="73"/>
    </location>
</feature>
<sequence>MSYLKLSLQCIALSILLLVLAINWNMVEAGTVKRQAADSFGDSGSSSGGSSSGLPREMPAPAVKLHQFIQRRL</sequence>
<comment type="caution">
    <text evidence="3">The sequence shown here is derived from an EMBL/GenBank/DDBJ whole genome shotgun (WGS) entry which is preliminary data.</text>
</comment>